<proteinExistence type="predicted"/>
<accession>A0A4U5NYN9</accession>
<reference evidence="1 2" key="1">
    <citation type="journal article" date="2015" name="Genome Biol.">
        <title>Comparative genomics of Steinernema reveals deeply conserved gene regulatory networks.</title>
        <authorList>
            <person name="Dillman A.R."/>
            <person name="Macchietto M."/>
            <person name="Porter C.F."/>
            <person name="Rogers A."/>
            <person name="Williams B."/>
            <person name="Antoshechkin I."/>
            <person name="Lee M.M."/>
            <person name="Goodwin Z."/>
            <person name="Lu X."/>
            <person name="Lewis E.E."/>
            <person name="Goodrich-Blair H."/>
            <person name="Stock S.P."/>
            <person name="Adams B.J."/>
            <person name="Sternberg P.W."/>
            <person name="Mortazavi A."/>
        </authorList>
    </citation>
    <scope>NUCLEOTIDE SEQUENCE [LARGE SCALE GENOMIC DNA]</scope>
    <source>
        <strain evidence="1 2">ALL</strain>
    </source>
</reference>
<name>A0A4U5NYN9_STECR</name>
<dbReference type="EMBL" id="AZBU02000003">
    <property type="protein sequence ID" value="TKR88779.1"/>
    <property type="molecule type" value="Genomic_DNA"/>
</dbReference>
<comment type="caution">
    <text evidence="1">The sequence shown here is derived from an EMBL/GenBank/DDBJ whole genome shotgun (WGS) entry which is preliminary data.</text>
</comment>
<dbReference type="Proteomes" id="UP000298663">
    <property type="component" value="Unassembled WGS sequence"/>
</dbReference>
<dbReference type="AlphaFoldDB" id="A0A4U5NYN9"/>
<gene>
    <name evidence="1" type="ORF">L596_012968</name>
</gene>
<organism evidence="1 2">
    <name type="scientific">Steinernema carpocapsae</name>
    <name type="common">Entomopathogenic nematode</name>
    <dbReference type="NCBI Taxonomy" id="34508"/>
    <lineage>
        <taxon>Eukaryota</taxon>
        <taxon>Metazoa</taxon>
        <taxon>Ecdysozoa</taxon>
        <taxon>Nematoda</taxon>
        <taxon>Chromadorea</taxon>
        <taxon>Rhabditida</taxon>
        <taxon>Tylenchina</taxon>
        <taxon>Panagrolaimomorpha</taxon>
        <taxon>Strongyloidoidea</taxon>
        <taxon>Steinernematidae</taxon>
        <taxon>Steinernema</taxon>
    </lineage>
</organism>
<evidence type="ECO:0000313" key="1">
    <source>
        <dbReference type="EMBL" id="TKR88779.1"/>
    </source>
</evidence>
<evidence type="ECO:0000313" key="2">
    <source>
        <dbReference type="Proteomes" id="UP000298663"/>
    </source>
</evidence>
<keyword evidence="2" id="KW-1185">Reference proteome</keyword>
<reference evidence="1 2" key="2">
    <citation type="journal article" date="2019" name="G3 (Bethesda)">
        <title>Hybrid Assembly of the Genome of the Entomopathogenic Nematode Steinernema carpocapsae Identifies the X-Chromosome.</title>
        <authorList>
            <person name="Serra L."/>
            <person name="Macchietto M."/>
            <person name="Macias-Munoz A."/>
            <person name="McGill C.J."/>
            <person name="Rodriguez I.M."/>
            <person name="Rodriguez B."/>
            <person name="Murad R."/>
            <person name="Mortazavi A."/>
        </authorList>
    </citation>
    <scope>NUCLEOTIDE SEQUENCE [LARGE SCALE GENOMIC DNA]</scope>
    <source>
        <strain evidence="1 2">ALL</strain>
    </source>
</reference>
<protein>
    <submittedName>
        <fullName evidence="1">Uncharacterized protein</fullName>
    </submittedName>
</protein>
<sequence>MQDKTNWQIVRLKPFSDKAKKGVLQVVELSRRDYHAQTTIGYDENEGSSVRNSEKVVKFSFFPYSNFAILRNPKAVSCHSDARIVISAFKNSLPQN</sequence>